<dbReference type="PANTHER" id="PTHR46796:SF6">
    <property type="entry name" value="ARAC SUBFAMILY"/>
    <property type="match status" value="1"/>
</dbReference>
<dbReference type="GO" id="GO:0003700">
    <property type="term" value="F:DNA-binding transcription factor activity"/>
    <property type="evidence" value="ECO:0007669"/>
    <property type="project" value="InterPro"/>
</dbReference>
<evidence type="ECO:0000313" key="5">
    <source>
        <dbReference type="EMBL" id="ADV81801.1"/>
    </source>
</evidence>
<dbReference type="RefSeq" id="WP_013567534.1">
    <property type="nucleotide sequence ID" value="NC_014963.1"/>
</dbReference>
<keyword evidence="3" id="KW-0804">Transcription</keyword>
<evidence type="ECO:0000256" key="1">
    <source>
        <dbReference type="ARBA" id="ARBA00023015"/>
    </source>
</evidence>
<dbReference type="SUPFAM" id="SSF46689">
    <property type="entry name" value="Homeodomain-like"/>
    <property type="match status" value="2"/>
</dbReference>
<dbReference type="SMART" id="SM00342">
    <property type="entry name" value="HTH_ARAC"/>
    <property type="match status" value="1"/>
</dbReference>
<dbReference type="AlphaFoldDB" id="E8V898"/>
<dbReference type="InterPro" id="IPR018060">
    <property type="entry name" value="HTH_AraC"/>
</dbReference>
<dbReference type="PROSITE" id="PS00041">
    <property type="entry name" value="HTH_ARAC_FAMILY_1"/>
    <property type="match status" value="1"/>
</dbReference>
<accession>E8V898</accession>
<sequence length="295" mass="33546">MQTAQPNTNEVFDSILRGPSTLSASSRGLNWNGYVTERHSAEGFERPETILDRYIIGLWDKKPPVCDYADEPGEFLTYRKPPKAMVIAPPGILPAVRPHGRCDMILCALEPEFVNGVEVELDQRPKTKIRYQRDFADSAFARLMEMLSAEANQGGPLGRLYADHLANAMAIRLLHVGSQTKQNKRKKAYVLPLPRLHRVIERMRELQADLDLQTLAAESGYSRSHFLRMFRASTGCTPHRYLMGLRLERAKELMRQKNRSLIDIAATCGFSSHAHLSRMFHQVVGVPPSEYRRFL</sequence>
<proteinExistence type="predicted"/>
<evidence type="ECO:0000256" key="3">
    <source>
        <dbReference type="ARBA" id="ARBA00023163"/>
    </source>
</evidence>
<dbReference type="KEGG" id="tsa:AciPR4_0968"/>
<dbReference type="Proteomes" id="UP000006844">
    <property type="component" value="Chromosome"/>
</dbReference>
<feature type="domain" description="HTH araC/xylS-type" evidence="4">
    <location>
        <begin position="194"/>
        <end position="294"/>
    </location>
</feature>
<dbReference type="InterPro" id="IPR009057">
    <property type="entry name" value="Homeodomain-like_sf"/>
</dbReference>
<keyword evidence="1" id="KW-0805">Transcription regulation</keyword>
<dbReference type="PANTHER" id="PTHR46796">
    <property type="entry name" value="HTH-TYPE TRANSCRIPTIONAL ACTIVATOR RHAS-RELATED"/>
    <property type="match status" value="1"/>
</dbReference>
<evidence type="ECO:0000313" key="6">
    <source>
        <dbReference type="Proteomes" id="UP000006844"/>
    </source>
</evidence>
<dbReference type="PROSITE" id="PS01124">
    <property type="entry name" value="HTH_ARAC_FAMILY_2"/>
    <property type="match status" value="1"/>
</dbReference>
<dbReference type="Gene3D" id="1.10.10.60">
    <property type="entry name" value="Homeodomain-like"/>
    <property type="match status" value="2"/>
</dbReference>
<dbReference type="HOGENOM" id="CLU_000445_88_4_0"/>
<dbReference type="eggNOG" id="COG4977">
    <property type="taxonomic scope" value="Bacteria"/>
</dbReference>
<dbReference type="EMBL" id="CP002467">
    <property type="protein sequence ID" value="ADV81801.1"/>
    <property type="molecule type" value="Genomic_DNA"/>
</dbReference>
<keyword evidence="2" id="KW-0238">DNA-binding</keyword>
<reference evidence="5 6" key="1">
    <citation type="journal article" date="2012" name="Stand. Genomic Sci.">
        <title>Complete genome sequence of Terriglobus saanensis type strain SP1PR4(T), an Acidobacteria from tundra soil.</title>
        <authorList>
            <person name="Rawat S.R."/>
            <person name="Mannisto M.K."/>
            <person name="Starovoytov V."/>
            <person name="Goodwin L."/>
            <person name="Nolan M."/>
            <person name="Hauser L."/>
            <person name="Land M."/>
            <person name="Davenport K.W."/>
            <person name="Woyke T."/>
            <person name="Haggblom M.M."/>
        </authorList>
    </citation>
    <scope>NUCLEOTIDE SEQUENCE</scope>
    <source>
        <strain evidence="6">ATCC BAA-1853 / DSM 23119 / SP1PR4</strain>
    </source>
</reference>
<dbReference type="STRING" id="401053.AciPR4_0968"/>
<dbReference type="GO" id="GO:0043565">
    <property type="term" value="F:sequence-specific DNA binding"/>
    <property type="evidence" value="ECO:0007669"/>
    <property type="project" value="InterPro"/>
</dbReference>
<protein>
    <submittedName>
        <fullName evidence="5">Transcriptional regulator, AraC family</fullName>
    </submittedName>
</protein>
<dbReference type="InterPro" id="IPR050204">
    <property type="entry name" value="AraC_XylS_family_regulators"/>
</dbReference>
<gene>
    <name evidence="5" type="ordered locus">AciPR4_0968</name>
</gene>
<dbReference type="Pfam" id="PF12833">
    <property type="entry name" value="HTH_18"/>
    <property type="match status" value="1"/>
</dbReference>
<name>E8V898_TERSS</name>
<evidence type="ECO:0000259" key="4">
    <source>
        <dbReference type="PROSITE" id="PS01124"/>
    </source>
</evidence>
<organism evidence="5 6">
    <name type="scientific">Terriglobus saanensis (strain ATCC BAA-1853 / DSM 23119 / SP1PR4)</name>
    <dbReference type="NCBI Taxonomy" id="401053"/>
    <lineage>
        <taxon>Bacteria</taxon>
        <taxon>Pseudomonadati</taxon>
        <taxon>Acidobacteriota</taxon>
        <taxon>Terriglobia</taxon>
        <taxon>Terriglobales</taxon>
        <taxon>Acidobacteriaceae</taxon>
        <taxon>Terriglobus</taxon>
    </lineage>
</organism>
<evidence type="ECO:0000256" key="2">
    <source>
        <dbReference type="ARBA" id="ARBA00023125"/>
    </source>
</evidence>
<dbReference type="OrthoDB" id="273555at2"/>
<dbReference type="InterPro" id="IPR018062">
    <property type="entry name" value="HTH_AraC-typ_CS"/>
</dbReference>
<keyword evidence="6" id="KW-1185">Reference proteome</keyword>